<dbReference type="Proteomes" id="UP000789570">
    <property type="component" value="Unassembled WGS sequence"/>
</dbReference>
<dbReference type="OrthoDB" id="2357194at2759"/>
<evidence type="ECO:0000313" key="4">
    <source>
        <dbReference type="Proteomes" id="UP000789570"/>
    </source>
</evidence>
<evidence type="ECO:0000256" key="2">
    <source>
        <dbReference type="SAM" id="MobiDB-lite"/>
    </source>
</evidence>
<reference evidence="3" key="1">
    <citation type="submission" date="2021-06" db="EMBL/GenBank/DDBJ databases">
        <authorList>
            <person name="Kallberg Y."/>
            <person name="Tangrot J."/>
            <person name="Rosling A."/>
        </authorList>
    </citation>
    <scope>NUCLEOTIDE SEQUENCE</scope>
    <source>
        <strain evidence="3">UK204</strain>
    </source>
</reference>
<dbReference type="AlphaFoldDB" id="A0A9N9FKS5"/>
<feature type="coiled-coil region" evidence="1">
    <location>
        <begin position="79"/>
        <end position="113"/>
    </location>
</feature>
<evidence type="ECO:0000256" key="1">
    <source>
        <dbReference type="SAM" id="Coils"/>
    </source>
</evidence>
<comment type="caution">
    <text evidence="3">The sequence shown here is derived from an EMBL/GenBank/DDBJ whole genome shotgun (WGS) entry which is preliminary data.</text>
</comment>
<keyword evidence="1" id="KW-0175">Coiled coil</keyword>
<protein>
    <submittedName>
        <fullName evidence="3">16016_t:CDS:1</fullName>
    </submittedName>
</protein>
<organism evidence="3 4">
    <name type="scientific">Funneliformis caledonium</name>
    <dbReference type="NCBI Taxonomy" id="1117310"/>
    <lineage>
        <taxon>Eukaryota</taxon>
        <taxon>Fungi</taxon>
        <taxon>Fungi incertae sedis</taxon>
        <taxon>Mucoromycota</taxon>
        <taxon>Glomeromycotina</taxon>
        <taxon>Glomeromycetes</taxon>
        <taxon>Glomerales</taxon>
        <taxon>Glomeraceae</taxon>
        <taxon>Funneliformis</taxon>
    </lineage>
</organism>
<name>A0A9N9FKS5_9GLOM</name>
<keyword evidence="4" id="KW-1185">Reference proteome</keyword>
<feature type="region of interest" description="Disordered" evidence="2">
    <location>
        <begin position="133"/>
        <end position="154"/>
    </location>
</feature>
<gene>
    <name evidence="3" type="ORF">FCALED_LOCUS5777</name>
</gene>
<dbReference type="EMBL" id="CAJVPQ010001293">
    <property type="protein sequence ID" value="CAG8543929.1"/>
    <property type="molecule type" value="Genomic_DNA"/>
</dbReference>
<sequence>MQESNIRININNDSLNDKIAAHNDPFYKLIENQAKEFKEFGKQMSLDLYIAYKEHLNQDEEIIKMEKESKNDCECKEQIIAQEQLIDSLRARIEELETDSIIKNQDIKKLRQDFIDFKKSILENKQSIQVQDIKSSVPSLNDENSNEPLNSMDNSDILHMGTSEIKEEVISSLYIDDTLTTSNKEKFVEPSTPFQQQYYKEKTVEPSTPFKEYNENTVYPSIPFQQYNGEVSTPFQQHNKNFVEPSAYFQHYNEEPSTYFQQYNEEFYEPSTSSYQNNETFTEVPTLYHDDNVYYNNVAPKSFADTWFSISSSASIRNQQKPKQKQAYSTQQNFEQKLEEPISANQKVFAEITKVLEVDGARKVPTKFSVYDLLEYEKSKEFRSLNAKSKSAVKFRINVMLRDELSKNNKLSQPISIYAERGMIPELPKGIKSYSEFQKSPSYDSLSAVRKQRINKVISNERQMMSWSALASQPPIKWYNKTGPLDLQFK</sequence>
<proteinExistence type="predicted"/>
<accession>A0A9N9FKS5</accession>
<evidence type="ECO:0000313" key="3">
    <source>
        <dbReference type="EMBL" id="CAG8543929.1"/>
    </source>
</evidence>